<feature type="compositionally biased region" description="Low complexity" evidence="6">
    <location>
        <begin position="665"/>
        <end position="674"/>
    </location>
</feature>
<evidence type="ECO:0000256" key="4">
    <source>
        <dbReference type="ARBA" id="ARBA00023212"/>
    </source>
</evidence>
<evidence type="ECO:0000256" key="6">
    <source>
        <dbReference type="SAM" id="MobiDB-lite"/>
    </source>
</evidence>
<feature type="region of interest" description="Disordered" evidence="6">
    <location>
        <begin position="943"/>
        <end position="979"/>
    </location>
</feature>
<evidence type="ECO:0000256" key="5">
    <source>
        <dbReference type="RuleBase" id="RU363050"/>
    </source>
</evidence>
<comment type="similarity">
    <text evidence="1 5">Belongs to the TUBGCP family.</text>
</comment>
<dbReference type="InterPro" id="IPR042241">
    <property type="entry name" value="GCP_C_sf"/>
</dbReference>
<feature type="domain" description="Gamma tubulin complex component C-terminal" evidence="7">
    <location>
        <begin position="577"/>
        <end position="1019"/>
    </location>
</feature>
<keyword evidence="4 5" id="KW-0206">Cytoskeleton</keyword>
<dbReference type="Pfam" id="PF17681">
    <property type="entry name" value="GCP_N_terminal"/>
    <property type="match status" value="1"/>
</dbReference>
<dbReference type="InterPro" id="IPR045818">
    <property type="entry name" value="GCP6_N"/>
</dbReference>
<proteinExistence type="inferred from homology"/>
<dbReference type="InterPro" id="IPR040457">
    <property type="entry name" value="GCP_C"/>
</dbReference>
<dbReference type="InterPro" id="IPR007259">
    <property type="entry name" value="GCP"/>
</dbReference>
<feature type="domain" description="Gamma tubulin complex component protein N-terminal" evidence="8">
    <location>
        <begin position="176"/>
        <end position="426"/>
    </location>
</feature>
<sequence>MDDIDIEQDNDAFAVPELWRSSRFALPDLESSTTLFNEPELDINSIQVDNPYAPSKNPHYDLRLPDLENFQYGPLEDLESVQESTVSSLPTQQLEESETTEEDIWRLATDLGPVHRDIKFYTWESFEKPGSREPAHPYIAEAGPEAFDQAVARAKDATQPVPSGQIVRTDIVLGSLFNLGLGRSSALFKYDRDGNTFLQAIRDARVSGLSLQSAQSLIHQFVEGGSTFRYLRDFAEKTFKSNQAFPSQVALANAVGTIISVMEDHLGDQWQSIRSALQLQQLLQRPHRILGIVRHLIESVKFSRSNEEMISVLYWRVQEMEQEDPLLRSIFQEILKSVSEPWLEFAAQWAGLRHAFNTEFTPETVKDTFVYVDEPAEDGPGITEHAYRSEHMPAFVSDEDGRMVFETGKSLRFLEQHHPKHPLCKPRSVGVEPPPLEWKFGWEDLDNISAKARRYERDLADAVRKFGSIKRLEDKLGSKAEQSTEPPVPKSPQYERELQETMELFDEAPRTEEVHGSTTLHRLVLACLSTTSTADNMHTFAPPLSLTPSLSLTPLFLAQARLVNATTLRLFFQSHNLRLHISIQRQYQLLGDGVFMSRLTSALFSPDLETAERRRGTVRTGAPMGLKLGSRSTNWPPASSELRLALMGVLSESYQSSRLYNRWQQQQQQQNPQIQKHHHHHHHHRETPDIPGNLSFAIRILQPAEIDQVMDPHSLYALDFLRLQYTPPAPLHLVLTPAILDKYDACFRLLLRLARMLFVVTHQLPRPSSFRSSSGSAAATTAVFRLEAHHFVTAVAAHFFDDGVGAAWDAFEADLDALERRIVHASSSSITVGLEGLETLRAAHDAVLENILFALLLRRRQRPVMQLLEDIFDTILSFATTISNDNDDDDDNNNNNNKDDDAGSGAAAAKEAERNATVLRLHAAFRAKLAVFVRVCRGLVGKRGPGSTVTSTSSSATTSSNATTSASGSGAGGGGATSARVGMARTGLRGAGAGAGAGAAEPLGGVERLLLRLEMSGYYEGVFGGGGRGR</sequence>
<comment type="caution">
    <text evidence="10">The sequence shown here is derived from an EMBL/GenBank/DDBJ whole genome shotgun (WGS) entry which is preliminary data.</text>
</comment>
<feature type="region of interest" description="Disordered" evidence="6">
    <location>
        <begin position="665"/>
        <end position="690"/>
    </location>
</feature>
<dbReference type="Proteomes" id="UP001365128">
    <property type="component" value="Unassembled WGS sequence"/>
</dbReference>
<dbReference type="InterPro" id="IPR041470">
    <property type="entry name" value="GCP_N"/>
</dbReference>
<dbReference type="PANTHER" id="PTHR19302">
    <property type="entry name" value="GAMMA TUBULIN COMPLEX PROTEIN"/>
    <property type="match status" value="1"/>
</dbReference>
<evidence type="ECO:0000313" key="11">
    <source>
        <dbReference type="Proteomes" id="UP001365128"/>
    </source>
</evidence>
<accession>A0ABR1MGP3</accession>
<name>A0ABR1MGP3_9PEZI</name>
<dbReference type="Gene3D" id="1.20.120.1900">
    <property type="entry name" value="Gamma-tubulin complex, C-terminal domain"/>
    <property type="match status" value="1"/>
</dbReference>
<dbReference type="PANTHER" id="PTHR19302:SF70">
    <property type="entry name" value="GAMMA-TUBULIN COMPLEX COMPONENT 6"/>
    <property type="match status" value="1"/>
</dbReference>
<gene>
    <name evidence="10" type="ORF">IWX46DRAFT_633211</name>
</gene>
<feature type="region of interest" description="Disordered" evidence="6">
    <location>
        <begin position="884"/>
        <end position="909"/>
    </location>
</feature>
<feature type="domain" description="Gamma-tubulin complex component 6 N-terminal" evidence="9">
    <location>
        <begin position="77"/>
        <end position="153"/>
    </location>
</feature>
<evidence type="ECO:0000259" key="8">
    <source>
        <dbReference type="Pfam" id="PF17681"/>
    </source>
</evidence>
<keyword evidence="3 5" id="KW-0493">Microtubule</keyword>
<keyword evidence="2 5" id="KW-0963">Cytoplasm</keyword>
<evidence type="ECO:0000256" key="1">
    <source>
        <dbReference type="ARBA" id="ARBA00010337"/>
    </source>
</evidence>
<dbReference type="Pfam" id="PF19340">
    <property type="entry name" value="GCP6_N"/>
    <property type="match status" value="1"/>
</dbReference>
<keyword evidence="11" id="KW-1185">Reference proteome</keyword>
<protein>
    <recommendedName>
        <fullName evidence="5">Spindle pole body component</fullName>
    </recommendedName>
</protein>
<evidence type="ECO:0000259" key="7">
    <source>
        <dbReference type="Pfam" id="PF04130"/>
    </source>
</evidence>
<reference evidence="10 11" key="1">
    <citation type="submission" date="2024-04" db="EMBL/GenBank/DDBJ databases">
        <title>Phyllosticta paracitricarpa is synonymous to the EU quarantine fungus P. citricarpa based on phylogenomic analyses.</title>
        <authorList>
            <consortium name="Lawrence Berkeley National Laboratory"/>
            <person name="Van Ingen-Buijs V.A."/>
            <person name="Van Westerhoven A.C."/>
            <person name="Haridas S."/>
            <person name="Skiadas P."/>
            <person name="Martin F."/>
            <person name="Groenewald J.Z."/>
            <person name="Crous P.W."/>
            <person name="Seidl M.F."/>
        </authorList>
    </citation>
    <scope>NUCLEOTIDE SEQUENCE [LARGE SCALE GENOMIC DNA]</scope>
    <source>
        <strain evidence="10 11">CBS 122670</strain>
    </source>
</reference>
<comment type="subcellular location">
    <subcellularLocation>
        <location evidence="5">Cytoplasm</location>
        <location evidence="5">Cytoskeleton</location>
        <location evidence="5">Microtubule organizing center</location>
    </subcellularLocation>
</comment>
<evidence type="ECO:0000256" key="2">
    <source>
        <dbReference type="ARBA" id="ARBA00022490"/>
    </source>
</evidence>
<evidence type="ECO:0000259" key="9">
    <source>
        <dbReference type="Pfam" id="PF19340"/>
    </source>
</evidence>
<evidence type="ECO:0000256" key="3">
    <source>
        <dbReference type="ARBA" id="ARBA00022701"/>
    </source>
</evidence>
<feature type="compositionally biased region" description="Basic residues" evidence="6">
    <location>
        <begin position="675"/>
        <end position="685"/>
    </location>
</feature>
<evidence type="ECO:0000313" key="10">
    <source>
        <dbReference type="EMBL" id="KAK7548797.1"/>
    </source>
</evidence>
<organism evidence="10 11">
    <name type="scientific">Phyllosticta citricarpa</name>
    <dbReference type="NCBI Taxonomy" id="55181"/>
    <lineage>
        <taxon>Eukaryota</taxon>
        <taxon>Fungi</taxon>
        <taxon>Dikarya</taxon>
        <taxon>Ascomycota</taxon>
        <taxon>Pezizomycotina</taxon>
        <taxon>Dothideomycetes</taxon>
        <taxon>Dothideomycetes incertae sedis</taxon>
        <taxon>Botryosphaeriales</taxon>
        <taxon>Phyllostictaceae</taxon>
        <taxon>Phyllosticta</taxon>
    </lineage>
</organism>
<feature type="compositionally biased region" description="Low complexity" evidence="6">
    <location>
        <begin position="945"/>
        <end position="968"/>
    </location>
</feature>
<dbReference type="EMBL" id="JBBPDW010000010">
    <property type="protein sequence ID" value="KAK7548797.1"/>
    <property type="molecule type" value="Genomic_DNA"/>
</dbReference>
<dbReference type="Pfam" id="PF04130">
    <property type="entry name" value="GCP_C_terminal"/>
    <property type="match status" value="1"/>
</dbReference>